<protein>
    <submittedName>
        <fullName evidence="1">Uncharacterized protein</fullName>
    </submittedName>
</protein>
<dbReference type="EMBL" id="RWJN01000706">
    <property type="protein sequence ID" value="TCD59904.1"/>
    <property type="molecule type" value="Genomic_DNA"/>
</dbReference>
<dbReference type="AlphaFoldDB" id="A0A4R0RBN7"/>
<gene>
    <name evidence="1" type="ORF">EIP91_011209</name>
</gene>
<evidence type="ECO:0000313" key="2">
    <source>
        <dbReference type="Proteomes" id="UP000292702"/>
    </source>
</evidence>
<keyword evidence="2" id="KW-1185">Reference proteome</keyword>
<accession>A0A4R0RBN7</accession>
<sequence length="219" mass="24677">AIESLFYKKSSQNPAEVKKAAGSPVRRLQPHVFGELWGTSRLESLRYEDMDTEFPPLKELTTLLSVLPRKNGPALQMAGAVIALLQTFPLVNMPRTGPSHLVAEAGILSTLPDLEPSTVLKALEDAWGPWREFPPMQAAVSLDLEYADFERMIKDRLHDIMQGQDEHFVELDTMLDELEEKLEGGRITSDMRKDLASLKVNTENLHRIVKTLLEEQMAE</sequence>
<feature type="non-terminal residue" evidence="1">
    <location>
        <position position="1"/>
    </location>
</feature>
<name>A0A4R0RBN7_9APHY</name>
<proteinExistence type="predicted"/>
<comment type="caution">
    <text evidence="1">The sequence shown here is derived from an EMBL/GenBank/DDBJ whole genome shotgun (WGS) entry which is preliminary data.</text>
</comment>
<evidence type="ECO:0000313" key="1">
    <source>
        <dbReference type="EMBL" id="TCD59904.1"/>
    </source>
</evidence>
<reference evidence="1 2" key="1">
    <citation type="submission" date="2018-11" db="EMBL/GenBank/DDBJ databases">
        <title>Genome assembly of Steccherinum ochraceum LE-BIN_3174, the white-rot fungus of the Steccherinaceae family (The Residual Polyporoid clade, Polyporales, Basidiomycota).</title>
        <authorList>
            <person name="Fedorova T.V."/>
            <person name="Glazunova O.A."/>
            <person name="Landesman E.O."/>
            <person name="Moiseenko K.V."/>
            <person name="Psurtseva N.V."/>
            <person name="Savinova O.S."/>
            <person name="Shakhova N.V."/>
            <person name="Tyazhelova T.V."/>
            <person name="Vasina D.V."/>
        </authorList>
    </citation>
    <scope>NUCLEOTIDE SEQUENCE [LARGE SCALE GENOMIC DNA]</scope>
    <source>
        <strain evidence="1 2">LE-BIN_3174</strain>
    </source>
</reference>
<organism evidence="1 2">
    <name type="scientific">Steccherinum ochraceum</name>
    <dbReference type="NCBI Taxonomy" id="92696"/>
    <lineage>
        <taxon>Eukaryota</taxon>
        <taxon>Fungi</taxon>
        <taxon>Dikarya</taxon>
        <taxon>Basidiomycota</taxon>
        <taxon>Agaricomycotina</taxon>
        <taxon>Agaricomycetes</taxon>
        <taxon>Polyporales</taxon>
        <taxon>Steccherinaceae</taxon>
        <taxon>Steccherinum</taxon>
    </lineage>
</organism>
<dbReference type="Proteomes" id="UP000292702">
    <property type="component" value="Unassembled WGS sequence"/>
</dbReference>